<comment type="catalytic activity">
    <reaction evidence="12">
        <text>L-threonyl-[protein] + ATP = O-phospho-L-threonyl-[protein] + ADP + H(+)</text>
        <dbReference type="Rhea" id="RHEA:46608"/>
        <dbReference type="Rhea" id="RHEA-COMP:11060"/>
        <dbReference type="Rhea" id="RHEA-COMP:11605"/>
        <dbReference type="ChEBI" id="CHEBI:15378"/>
        <dbReference type="ChEBI" id="CHEBI:30013"/>
        <dbReference type="ChEBI" id="CHEBI:30616"/>
        <dbReference type="ChEBI" id="CHEBI:61977"/>
        <dbReference type="ChEBI" id="CHEBI:456216"/>
        <dbReference type="EC" id="2.7.11.1"/>
    </reaction>
</comment>
<dbReference type="EMBL" id="JAPWDS010000001">
    <property type="protein sequence ID" value="KAJ5520486.1"/>
    <property type="molecule type" value="Genomic_DNA"/>
</dbReference>
<evidence type="ECO:0000256" key="10">
    <source>
        <dbReference type="ARBA" id="ARBA00023006"/>
    </source>
</evidence>
<keyword evidence="16" id="KW-1185">Reference proteome</keyword>
<evidence type="ECO:0000313" key="15">
    <source>
        <dbReference type="EMBL" id="KAJ5520486.1"/>
    </source>
</evidence>
<sequence length="234" mass="26626">MAQISDLVRDSKLETFFLADDGVKTVHTFRESDPTSGRRLVTRQEHWQRQRRVGGGASGSVWVEKCTDCGRLGGLQGDAVRAVKQIDMKTSLRSIDYNRELEAIAKFSHTKYEACFVRSFGWYEGPGQLFIAMEYLELGDLLGYLDQRPPLPEAEAQDIASQILEGLDMMHENGFAHRDLKPNNILIRSQPPKQWWIKLADFGLSKRVSEELSQSTTLKGTPRYFAPELWGFVK</sequence>
<accession>A0A9W9Y5D7</accession>
<evidence type="ECO:0000313" key="16">
    <source>
        <dbReference type="Proteomes" id="UP001149954"/>
    </source>
</evidence>
<dbReference type="GO" id="GO:0005829">
    <property type="term" value="C:cytosol"/>
    <property type="evidence" value="ECO:0007669"/>
    <property type="project" value="TreeGrafter"/>
</dbReference>
<comment type="subcellular location">
    <subcellularLocation>
        <location evidence="1">Preautophagosomal structure membrane</location>
        <topology evidence="1">Peripheral membrane protein</topology>
    </subcellularLocation>
</comment>
<dbReference type="EC" id="2.7.11.1" evidence="2"/>
<comment type="catalytic activity">
    <reaction evidence="13">
        <text>L-seryl-[protein] + ATP = O-phospho-L-seryl-[protein] + ADP + H(+)</text>
        <dbReference type="Rhea" id="RHEA:17989"/>
        <dbReference type="Rhea" id="RHEA-COMP:9863"/>
        <dbReference type="Rhea" id="RHEA-COMP:11604"/>
        <dbReference type="ChEBI" id="CHEBI:15378"/>
        <dbReference type="ChEBI" id="CHEBI:29999"/>
        <dbReference type="ChEBI" id="CHEBI:30616"/>
        <dbReference type="ChEBI" id="CHEBI:83421"/>
        <dbReference type="ChEBI" id="CHEBI:456216"/>
        <dbReference type="EC" id="2.7.11.1"/>
    </reaction>
</comment>
<evidence type="ECO:0000256" key="8">
    <source>
        <dbReference type="ARBA" id="ARBA00022777"/>
    </source>
</evidence>
<evidence type="ECO:0000256" key="7">
    <source>
        <dbReference type="ARBA" id="ARBA00022741"/>
    </source>
</evidence>
<dbReference type="GO" id="GO:0004674">
    <property type="term" value="F:protein serine/threonine kinase activity"/>
    <property type="evidence" value="ECO:0007669"/>
    <property type="project" value="UniProtKB-KW"/>
</dbReference>
<keyword evidence="7" id="KW-0547">Nucleotide-binding</keyword>
<dbReference type="PROSITE" id="PS50011">
    <property type="entry name" value="PROTEIN_KINASE_DOM"/>
    <property type="match status" value="1"/>
</dbReference>
<keyword evidence="9" id="KW-0067">ATP-binding</keyword>
<dbReference type="CDD" id="cd00180">
    <property type="entry name" value="PKc"/>
    <property type="match status" value="1"/>
</dbReference>
<evidence type="ECO:0000256" key="11">
    <source>
        <dbReference type="ARBA" id="ARBA00030237"/>
    </source>
</evidence>
<dbReference type="GO" id="GO:0034045">
    <property type="term" value="C:phagophore assembly site membrane"/>
    <property type="evidence" value="ECO:0007669"/>
    <property type="project" value="UniProtKB-SubCell"/>
</dbReference>
<dbReference type="GO" id="GO:0010506">
    <property type="term" value="P:regulation of autophagy"/>
    <property type="evidence" value="ECO:0007669"/>
    <property type="project" value="InterPro"/>
</dbReference>
<dbReference type="Gene3D" id="1.10.510.10">
    <property type="entry name" value="Transferase(Phosphotransferase) domain 1"/>
    <property type="match status" value="1"/>
</dbReference>
<dbReference type="PROSITE" id="PS00108">
    <property type="entry name" value="PROTEIN_KINASE_ST"/>
    <property type="match status" value="1"/>
</dbReference>
<reference evidence="15" key="1">
    <citation type="submission" date="2022-12" db="EMBL/GenBank/DDBJ databases">
        <authorList>
            <person name="Petersen C."/>
        </authorList>
    </citation>
    <scope>NUCLEOTIDE SEQUENCE</scope>
    <source>
        <strain evidence="15">IBT 29495</strain>
    </source>
</reference>
<dbReference type="InterPro" id="IPR011009">
    <property type="entry name" value="Kinase-like_dom_sf"/>
</dbReference>
<evidence type="ECO:0000256" key="13">
    <source>
        <dbReference type="ARBA" id="ARBA00048679"/>
    </source>
</evidence>
<dbReference type="InterPro" id="IPR045269">
    <property type="entry name" value="Atg1-like"/>
</dbReference>
<dbReference type="OrthoDB" id="10252171at2759"/>
<dbReference type="Proteomes" id="UP001149954">
    <property type="component" value="Unassembled WGS sequence"/>
</dbReference>
<proteinExistence type="predicted"/>
<gene>
    <name evidence="15" type="ORF">N7463_000939</name>
</gene>
<keyword evidence="8" id="KW-0418">Kinase</keyword>
<comment type="caution">
    <text evidence="15">The sequence shown here is derived from an EMBL/GenBank/DDBJ whole genome shotgun (WGS) entry which is preliminary data.</text>
</comment>
<keyword evidence="10" id="KW-0072">Autophagy</keyword>
<dbReference type="InterPro" id="IPR008271">
    <property type="entry name" value="Ser/Thr_kinase_AS"/>
</dbReference>
<dbReference type="Pfam" id="PF00069">
    <property type="entry name" value="Pkinase"/>
    <property type="match status" value="1"/>
</dbReference>
<evidence type="ECO:0000256" key="1">
    <source>
        <dbReference type="ARBA" id="ARBA00004623"/>
    </source>
</evidence>
<evidence type="ECO:0000256" key="9">
    <source>
        <dbReference type="ARBA" id="ARBA00022840"/>
    </source>
</evidence>
<evidence type="ECO:0000259" key="14">
    <source>
        <dbReference type="PROSITE" id="PS50011"/>
    </source>
</evidence>
<protein>
    <recommendedName>
        <fullName evidence="3">Serine/threonine-protein kinase ATG1</fullName>
        <ecNumber evidence="2">2.7.11.1</ecNumber>
    </recommendedName>
    <alternativeName>
        <fullName evidence="11">Autophagy-related protein 1</fullName>
    </alternativeName>
    <alternativeName>
        <fullName evidence="4">Serine/threonine-protein kinase atg1</fullName>
    </alternativeName>
</protein>
<dbReference type="SMART" id="SM00220">
    <property type="entry name" value="S_TKc"/>
    <property type="match status" value="1"/>
</dbReference>
<evidence type="ECO:0000256" key="4">
    <source>
        <dbReference type="ARBA" id="ARBA00019599"/>
    </source>
</evidence>
<reference evidence="15" key="2">
    <citation type="journal article" date="2023" name="IMA Fungus">
        <title>Comparative genomic study of the Penicillium genus elucidates a diverse pangenome and 15 lateral gene transfer events.</title>
        <authorList>
            <person name="Petersen C."/>
            <person name="Sorensen T."/>
            <person name="Nielsen M.R."/>
            <person name="Sondergaard T.E."/>
            <person name="Sorensen J.L."/>
            <person name="Fitzpatrick D.A."/>
            <person name="Frisvad J.C."/>
            <person name="Nielsen K.L."/>
        </authorList>
    </citation>
    <scope>NUCLEOTIDE SEQUENCE</scope>
    <source>
        <strain evidence="15">IBT 29495</strain>
    </source>
</reference>
<evidence type="ECO:0000256" key="12">
    <source>
        <dbReference type="ARBA" id="ARBA00047899"/>
    </source>
</evidence>
<evidence type="ECO:0000256" key="5">
    <source>
        <dbReference type="ARBA" id="ARBA00022527"/>
    </source>
</evidence>
<keyword evidence="6" id="KW-0808">Transferase</keyword>
<dbReference type="GO" id="GO:0000045">
    <property type="term" value="P:autophagosome assembly"/>
    <property type="evidence" value="ECO:0007669"/>
    <property type="project" value="TreeGrafter"/>
</dbReference>
<name>A0A9W9Y5D7_9EURO</name>
<evidence type="ECO:0000256" key="3">
    <source>
        <dbReference type="ARBA" id="ARBA00018572"/>
    </source>
</evidence>
<feature type="domain" description="Protein kinase" evidence="14">
    <location>
        <begin position="47"/>
        <end position="234"/>
    </location>
</feature>
<dbReference type="GO" id="GO:0005776">
    <property type="term" value="C:autophagosome"/>
    <property type="evidence" value="ECO:0007669"/>
    <property type="project" value="TreeGrafter"/>
</dbReference>
<evidence type="ECO:0000256" key="2">
    <source>
        <dbReference type="ARBA" id="ARBA00012513"/>
    </source>
</evidence>
<organism evidence="15 16">
    <name type="scientific">Penicillium fimorum</name>
    <dbReference type="NCBI Taxonomy" id="1882269"/>
    <lineage>
        <taxon>Eukaryota</taxon>
        <taxon>Fungi</taxon>
        <taxon>Dikarya</taxon>
        <taxon>Ascomycota</taxon>
        <taxon>Pezizomycotina</taxon>
        <taxon>Eurotiomycetes</taxon>
        <taxon>Eurotiomycetidae</taxon>
        <taxon>Eurotiales</taxon>
        <taxon>Aspergillaceae</taxon>
        <taxon>Penicillium</taxon>
    </lineage>
</organism>
<dbReference type="PANTHER" id="PTHR24348">
    <property type="entry name" value="SERINE/THREONINE-PROTEIN KINASE UNC-51-RELATED"/>
    <property type="match status" value="1"/>
</dbReference>
<dbReference type="GO" id="GO:0005524">
    <property type="term" value="F:ATP binding"/>
    <property type="evidence" value="ECO:0007669"/>
    <property type="project" value="UniProtKB-KW"/>
</dbReference>
<keyword evidence="5" id="KW-0723">Serine/threonine-protein kinase</keyword>
<dbReference type="AlphaFoldDB" id="A0A9W9Y5D7"/>
<dbReference type="SUPFAM" id="SSF56112">
    <property type="entry name" value="Protein kinase-like (PK-like)"/>
    <property type="match status" value="1"/>
</dbReference>
<dbReference type="InterPro" id="IPR000719">
    <property type="entry name" value="Prot_kinase_dom"/>
</dbReference>
<dbReference type="PANTHER" id="PTHR24348:SF22">
    <property type="entry name" value="NON-SPECIFIC SERINE_THREONINE PROTEIN KINASE"/>
    <property type="match status" value="1"/>
</dbReference>
<evidence type="ECO:0000256" key="6">
    <source>
        <dbReference type="ARBA" id="ARBA00022679"/>
    </source>
</evidence>